<evidence type="ECO:0000256" key="1">
    <source>
        <dbReference type="SAM" id="MobiDB-lite"/>
    </source>
</evidence>
<feature type="region of interest" description="Disordered" evidence="1">
    <location>
        <begin position="1"/>
        <end position="23"/>
    </location>
</feature>
<gene>
    <name evidence="2" type="ORF">BT96DRAFT_864924</name>
</gene>
<accession>A0A6A4GZR5</accession>
<evidence type="ECO:0000313" key="2">
    <source>
        <dbReference type="EMBL" id="KAE9391449.1"/>
    </source>
</evidence>
<protein>
    <recommendedName>
        <fullName evidence="4">Reverse transcriptase zinc-binding domain-containing protein</fullName>
    </recommendedName>
</protein>
<reference evidence="2" key="1">
    <citation type="journal article" date="2019" name="Environ. Microbiol.">
        <title>Fungal ecological strategies reflected in gene transcription - a case study of two litter decomposers.</title>
        <authorList>
            <person name="Barbi F."/>
            <person name="Kohler A."/>
            <person name="Barry K."/>
            <person name="Baskaran P."/>
            <person name="Daum C."/>
            <person name="Fauchery L."/>
            <person name="Ihrmark K."/>
            <person name="Kuo A."/>
            <person name="LaButti K."/>
            <person name="Lipzen A."/>
            <person name="Morin E."/>
            <person name="Grigoriev I.V."/>
            <person name="Henrissat B."/>
            <person name="Lindahl B."/>
            <person name="Martin F."/>
        </authorList>
    </citation>
    <scope>NUCLEOTIDE SEQUENCE</scope>
    <source>
        <strain evidence="2">JB14</strain>
    </source>
</reference>
<dbReference type="Proteomes" id="UP000799118">
    <property type="component" value="Unassembled WGS sequence"/>
</dbReference>
<keyword evidence="3" id="KW-1185">Reference proteome</keyword>
<organism evidence="2 3">
    <name type="scientific">Gymnopus androsaceus JB14</name>
    <dbReference type="NCBI Taxonomy" id="1447944"/>
    <lineage>
        <taxon>Eukaryota</taxon>
        <taxon>Fungi</taxon>
        <taxon>Dikarya</taxon>
        <taxon>Basidiomycota</taxon>
        <taxon>Agaricomycotina</taxon>
        <taxon>Agaricomycetes</taxon>
        <taxon>Agaricomycetidae</taxon>
        <taxon>Agaricales</taxon>
        <taxon>Marasmiineae</taxon>
        <taxon>Omphalotaceae</taxon>
        <taxon>Gymnopus</taxon>
    </lineage>
</organism>
<dbReference type="AlphaFoldDB" id="A0A6A4GZR5"/>
<evidence type="ECO:0008006" key="4">
    <source>
        <dbReference type="Google" id="ProtNLM"/>
    </source>
</evidence>
<proteinExistence type="predicted"/>
<sequence length="133" mass="15474">MPNLEREGFGQMASPMEAGASSRRIAPRWKPRDYFNNTKRDVCRWLVQCRTRHALIGEYYAKFVPTEDKQCPCGNRFQSREHNLISCKQYADHRDILWEVFENTKLDEILGTEEGIEGLAKFLELTGAFRKTG</sequence>
<feature type="non-terminal residue" evidence="2">
    <location>
        <position position="133"/>
    </location>
</feature>
<name>A0A6A4GZR5_9AGAR</name>
<evidence type="ECO:0000313" key="3">
    <source>
        <dbReference type="Proteomes" id="UP000799118"/>
    </source>
</evidence>
<dbReference type="EMBL" id="ML769623">
    <property type="protein sequence ID" value="KAE9391449.1"/>
    <property type="molecule type" value="Genomic_DNA"/>
</dbReference>
<dbReference type="OrthoDB" id="3230070at2759"/>